<proteinExistence type="inferred from homology"/>
<sequence>MSLGATAARRPLPEGRPDNEALPDAGIHKITQETTMKKVLMCLAAIGGLALAASSVFAADKTLALVVKGLDNPYFDLMHQGCERANKELHKEGYTCYYTGPATAADESAEVQIIDDLLTKGVAAMAISPANAPAVAEVLRRRNVPIPVITADADLLPKDASLRKSYVGTDNYELGVKLGEQLKALMPKGGNICLVMGNPAAENINQRAQGTRDVLSGKKGIAKLAGENGWQEISACPLYVNDDAAKANQMMQDTLTANATGLDAFVLEGGWPLFAPQAYSQVVAPIMDKINSGKFVIVSADTLGPELQALKDHKVNVLVGQRPEEMGYQAAMVMRDLAEGKTVKPVIHTGLDTCTWKNADTCLKH</sequence>
<feature type="region of interest" description="Disordered" evidence="3">
    <location>
        <begin position="1"/>
        <end position="25"/>
    </location>
</feature>
<evidence type="ECO:0000256" key="3">
    <source>
        <dbReference type="SAM" id="MobiDB-lite"/>
    </source>
</evidence>
<feature type="transmembrane region" description="Helical" evidence="4">
    <location>
        <begin position="39"/>
        <end position="59"/>
    </location>
</feature>
<dbReference type="PANTHER" id="PTHR30036">
    <property type="entry name" value="D-XYLOSE-BINDING PERIPLASMIC PROTEIN"/>
    <property type="match status" value="1"/>
</dbReference>
<dbReference type="PANTHER" id="PTHR30036:SF7">
    <property type="entry name" value="ABC TRANSPORTER PERIPLASMIC-BINDING PROTEIN YPHF"/>
    <property type="match status" value="1"/>
</dbReference>
<gene>
    <name evidence="6" type="ORF">SAMN05444165_7320</name>
</gene>
<feature type="domain" description="Periplasmic binding protein" evidence="5">
    <location>
        <begin position="64"/>
        <end position="341"/>
    </location>
</feature>
<reference evidence="6 7" key="1">
    <citation type="submission" date="2016-11" db="EMBL/GenBank/DDBJ databases">
        <authorList>
            <person name="Jaros S."/>
            <person name="Januszkiewicz K."/>
            <person name="Wedrychowicz H."/>
        </authorList>
    </citation>
    <scope>NUCLEOTIDE SEQUENCE [LARGE SCALE GENOMIC DNA]</scope>
    <source>
        <strain evidence="6 7">GAS95</strain>
    </source>
</reference>
<evidence type="ECO:0000256" key="1">
    <source>
        <dbReference type="ARBA" id="ARBA00004418"/>
    </source>
</evidence>
<dbReference type="InterPro" id="IPR050555">
    <property type="entry name" value="Bact_Solute-Bind_Prot2"/>
</dbReference>
<dbReference type="GO" id="GO:0030288">
    <property type="term" value="C:outer membrane-bounded periplasmic space"/>
    <property type="evidence" value="ECO:0007669"/>
    <property type="project" value="TreeGrafter"/>
</dbReference>
<evidence type="ECO:0000256" key="4">
    <source>
        <dbReference type="SAM" id="Phobius"/>
    </source>
</evidence>
<evidence type="ECO:0000256" key="2">
    <source>
        <dbReference type="ARBA" id="ARBA00007639"/>
    </source>
</evidence>
<comment type="similarity">
    <text evidence="2">Belongs to the bacterial solute-binding protein 2 family.</text>
</comment>
<dbReference type="AlphaFoldDB" id="A0A1N6LHD1"/>
<organism evidence="6 7">
    <name type="scientific">Paraburkholderia phenazinium</name>
    <dbReference type="NCBI Taxonomy" id="60549"/>
    <lineage>
        <taxon>Bacteria</taxon>
        <taxon>Pseudomonadati</taxon>
        <taxon>Pseudomonadota</taxon>
        <taxon>Betaproteobacteria</taxon>
        <taxon>Burkholderiales</taxon>
        <taxon>Burkholderiaceae</taxon>
        <taxon>Paraburkholderia</taxon>
    </lineage>
</organism>
<keyword evidence="4" id="KW-0472">Membrane</keyword>
<dbReference type="EMBL" id="FSRU01000003">
    <property type="protein sequence ID" value="SIO68147.1"/>
    <property type="molecule type" value="Genomic_DNA"/>
</dbReference>
<dbReference type="Pfam" id="PF13407">
    <property type="entry name" value="Peripla_BP_4"/>
    <property type="match status" value="1"/>
</dbReference>
<dbReference type="RefSeq" id="WP_253190306.1">
    <property type="nucleotide sequence ID" value="NZ_FSRU01000003.1"/>
</dbReference>
<accession>A0A1N6LHD1</accession>
<evidence type="ECO:0000313" key="7">
    <source>
        <dbReference type="Proteomes" id="UP000185151"/>
    </source>
</evidence>
<keyword evidence="4" id="KW-1133">Transmembrane helix</keyword>
<dbReference type="SUPFAM" id="SSF53822">
    <property type="entry name" value="Periplasmic binding protein-like I"/>
    <property type="match status" value="1"/>
</dbReference>
<dbReference type="InterPro" id="IPR028082">
    <property type="entry name" value="Peripla_BP_I"/>
</dbReference>
<comment type="subcellular location">
    <subcellularLocation>
        <location evidence="1">Periplasm</location>
    </subcellularLocation>
</comment>
<dbReference type="Proteomes" id="UP000185151">
    <property type="component" value="Unassembled WGS sequence"/>
</dbReference>
<dbReference type="Gene3D" id="3.40.50.2300">
    <property type="match status" value="2"/>
</dbReference>
<name>A0A1N6LHD1_9BURK</name>
<dbReference type="CDD" id="cd06314">
    <property type="entry name" value="PBP1_tmGBP"/>
    <property type="match status" value="1"/>
</dbReference>
<keyword evidence="7" id="KW-1185">Reference proteome</keyword>
<protein>
    <submittedName>
        <fullName evidence="6">Monosaccharide ABC transporter substrate-binding protein, CUT2 family</fullName>
    </submittedName>
</protein>
<evidence type="ECO:0000259" key="5">
    <source>
        <dbReference type="Pfam" id="PF13407"/>
    </source>
</evidence>
<dbReference type="GO" id="GO:0030246">
    <property type="term" value="F:carbohydrate binding"/>
    <property type="evidence" value="ECO:0007669"/>
    <property type="project" value="TreeGrafter"/>
</dbReference>
<evidence type="ECO:0000313" key="6">
    <source>
        <dbReference type="EMBL" id="SIO68147.1"/>
    </source>
</evidence>
<keyword evidence="4" id="KW-0812">Transmembrane</keyword>
<dbReference type="InterPro" id="IPR025997">
    <property type="entry name" value="SBP_2_dom"/>
</dbReference>